<evidence type="ECO:0000313" key="8">
    <source>
        <dbReference type="Proteomes" id="UP000095594"/>
    </source>
</evidence>
<dbReference type="SUPFAM" id="SSF53067">
    <property type="entry name" value="Actin-like ATPase domain"/>
    <property type="match status" value="2"/>
</dbReference>
<evidence type="ECO:0000259" key="5">
    <source>
        <dbReference type="Pfam" id="PF01869"/>
    </source>
</evidence>
<dbReference type="GO" id="GO:0051536">
    <property type="term" value="F:iron-sulfur cluster binding"/>
    <property type="evidence" value="ECO:0007669"/>
    <property type="project" value="UniProtKB-KW"/>
</dbReference>
<dbReference type="NCBIfam" id="TIGR00241">
    <property type="entry name" value="CoA_E_activ"/>
    <property type="match status" value="1"/>
</dbReference>
<comment type="cofactor">
    <cofactor evidence="1">
        <name>[4Fe-4S] cluster</name>
        <dbReference type="ChEBI" id="CHEBI:49883"/>
    </cofactor>
</comment>
<dbReference type="PANTHER" id="PTHR32329:SF4">
    <property type="entry name" value="ACTIVATOR OF 2-HYDROXYACYL-COA DEHYDRATASE"/>
    <property type="match status" value="1"/>
</dbReference>
<keyword evidence="3" id="KW-0408">Iron</keyword>
<dbReference type="RefSeq" id="WP_055265990.1">
    <property type="nucleotide sequence ID" value="NZ_CABIXQ010000011.1"/>
</dbReference>
<dbReference type="GO" id="GO:0046872">
    <property type="term" value="F:metal ion binding"/>
    <property type="evidence" value="ECO:0007669"/>
    <property type="project" value="UniProtKB-KW"/>
</dbReference>
<keyword evidence="4" id="KW-0411">Iron-sulfur</keyword>
<feature type="domain" description="ATPase BadF/BadG/BcrA/BcrD type" evidence="5">
    <location>
        <begin position="319"/>
        <end position="573"/>
    </location>
</feature>
<dbReference type="InterPro" id="IPR051805">
    <property type="entry name" value="Dehydratase_Activator_Redct"/>
</dbReference>
<dbReference type="OrthoDB" id="9802715at2"/>
<evidence type="ECO:0000256" key="1">
    <source>
        <dbReference type="ARBA" id="ARBA00001966"/>
    </source>
</evidence>
<evidence type="ECO:0000256" key="2">
    <source>
        <dbReference type="ARBA" id="ARBA00022723"/>
    </source>
</evidence>
<dbReference type="Pfam" id="PF01869">
    <property type="entry name" value="BcrAD_BadFG"/>
    <property type="match status" value="2"/>
</dbReference>
<reference evidence="7 8" key="1">
    <citation type="submission" date="2015-09" db="EMBL/GenBank/DDBJ databases">
        <authorList>
            <consortium name="Pathogen Informatics"/>
        </authorList>
    </citation>
    <scope>NUCLEOTIDE SEQUENCE [LARGE SCALE GENOMIC DNA]</scope>
    <source>
        <strain evidence="7 8">2789STDY5834856</strain>
    </source>
</reference>
<sequence>MYRIGIDVGSTTVKLVVLDNKNEIIYSKYQRHFSDIRISIVDLVKNAYEALGNIDCSIVVTGSGGLSVSKWLNLDFIQEVIACSKTVEVMIPETDVVIELGGEDAKITYFNGGLEQRMNGSCAGGTGAFIDQMAVLLNTDAQGLNEYAKSFKVIYPIASRCGVFAKTDIQPLINQGAHKEDIAASIFQAVVNQTISGLACGKPIRGNVAFLGGPLNFLSELRNRFVETLRLTKEQTITPENAELFVAIGAALLSDENKQVSLKDLVESFKGILAIKESDVKRLTPLFRDEEEYRVFKERHNKAIVKRGDLLSYKGKAYLGIDAGSTTTKVALINDKNELIYSFYEGNDGDPLKKVIKILNDMYKIIPKDVEIVNSTVTGYGEDLIKAALHIDIGEIETMAHYKAASYFLPEVNFILDIGGQDMKSMGIKNGTIDSILLNEACSSGCGSFIEGFAKSLGMDVKEFAKEGLFSKAPVDLGSRCTVFMNSRVKQAQKEGAEVSDISAGLSYSVIKNALFKVIKMRNENDMGDKIIVQGGTFYNDAVLRSFEIISGKEVIRPDIAGIMGAFGCAIIAKERYIEGRKSSILSSEEIKKFQIETDFSRCGRCGNNCLLTINKFSNGEEFISGNRCEKALGIIKNKNEEIPNLYKYKYKRIFSYKPLPIKEAKRGVIGIPRVLNIYENYPFWFTMLTNLGFRVILSDASSKKIYELGIETIPSESACYPAKISHGHIMNLINRGIKTIFYPCIPYEKKEFKDATNHYNCPIVTSYPEVIRTNIDELKERNVKIIEPFLSLDNYKVLAKRIVEEFKDYNISLDETKEAIKKAAVERLECKRDIEKKGEEVLEYLKVNNKKGIVLCGRPYHIDPEINHGIPEIITSYGMAVLTEDSISHLGKLDDPLRVVDQWMYHSRLYRAASFISKNPYLEIIQLNSFGCGLDAVTTDQVSDLIISKGKIYTALKIDEGNNLGAARIRIRSLYAAIKERERLNYKPIEEKIEYKPPIFVKEMRKKHTILSPQMSPIHFDLLEKAVKECGYNVEVLPAMDVKSIDEGLKYVNNDACYPSIIVVGQIINALKSGKYDVNNTSVLITQTGGGCRATNYIGFLKMALKDAGFENVPVISLNALGMGEQPGFKITLKFISRAIMALVYGDLFMRVLYRTRPYEKNKGDAERLYEFWNEKVKENLENGNRGIFNKNIKEIIKDFDNLELNDIKKPRVGVVGEILVKYHPTANNDIVNILENEGAEAVVPDLLDFFMYCAYDSGYKAEYLGKSKISKNIGNIVISYLESYRKVMIEELAKSKRFDSPKHIAELAKLAQPILSIGNQTGEGWFLTGEMIELIKSGVNNIACVQPFACLPNHVTGKGMIKILRERYPNSNIVAIDYDPGASNVNQVNRIKLMLSVAKKNLECDRVSNKEIVDNILTK</sequence>
<feature type="domain" description="DUF2229" evidence="6">
    <location>
        <begin position="670"/>
        <end position="888"/>
    </location>
</feature>
<evidence type="ECO:0000313" key="7">
    <source>
        <dbReference type="EMBL" id="CUO61850.1"/>
    </source>
</evidence>
<dbReference type="InterPro" id="IPR002731">
    <property type="entry name" value="ATPase_BadF"/>
</dbReference>
<keyword evidence="2" id="KW-0479">Metal-binding</keyword>
<dbReference type="CDD" id="cd24035">
    <property type="entry name" value="ASKHA_NBD_O66634-like_rpt2"/>
    <property type="match status" value="1"/>
</dbReference>
<dbReference type="Pfam" id="PF09989">
    <property type="entry name" value="DUF2229"/>
    <property type="match status" value="1"/>
</dbReference>
<name>A0A174GLS3_9CLOT</name>
<evidence type="ECO:0000256" key="3">
    <source>
        <dbReference type="ARBA" id="ARBA00023004"/>
    </source>
</evidence>
<gene>
    <name evidence="7" type="primary">hgdC2</name>
    <name evidence="7" type="ORF">ERS852471_01910</name>
</gene>
<organism evidence="7 8">
    <name type="scientific">Clostridium disporicum</name>
    <dbReference type="NCBI Taxonomy" id="84024"/>
    <lineage>
        <taxon>Bacteria</taxon>
        <taxon>Bacillati</taxon>
        <taxon>Bacillota</taxon>
        <taxon>Clostridia</taxon>
        <taxon>Eubacteriales</taxon>
        <taxon>Clostridiaceae</taxon>
        <taxon>Clostridium</taxon>
    </lineage>
</organism>
<evidence type="ECO:0000259" key="6">
    <source>
        <dbReference type="Pfam" id="PF09989"/>
    </source>
</evidence>
<dbReference type="PANTHER" id="PTHR32329">
    <property type="entry name" value="BIFUNCTIONAL PROTEIN [INCLUDES 2-HYDROXYACYL-COA DEHYDRATASE (N-TER) AND ITS ACTIVATOR DOMAIN (C_TERM)-RELATED"/>
    <property type="match status" value="1"/>
</dbReference>
<dbReference type="InterPro" id="IPR018709">
    <property type="entry name" value="CoA_activase_DUF2229"/>
</dbReference>
<evidence type="ECO:0000256" key="4">
    <source>
        <dbReference type="ARBA" id="ARBA00023014"/>
    </source>
</evidence>
<protein>
    <submittedName>
        <fullName evidence="7">Activator of (R)-2-hydroxyglutaryl-CoA dehydratase HgdC</fullName>
    </submittedName>
</protein>
<dbReference type="Gene3D" id="3.30.420.40">
    <property type="match status" value="4"/>
</dbReference>
<accession>A0A174GLS3</accession>
<dbReference type="InterPro" id="IPR008275">
    <property type="entry name" value="CoA_E_activase_dom"/>
</dbReference>
<dbReference type="InterPro" id="IPR043129">
    <property type="entry name" value="ATPase_NBD"/>
</dbReference>
<proteinExistence type="predicted"/>
<dbReference type="EMBL" id="CYZX01000011">
    <property type="protein sequence ID" value="CUO61850.1"/>
    <property type="molecule type" value="Genomic_DNA"/>
</dbReference>
<dbReference type="Proteomes" id="UP000095594">
    <property type="component" value="Unassembled WGS sequence"/>
</dbReference>
<dbReference type="CDD" id="cd24034">
    <property type="entry name" value="ASKHA_NBD_O66634-like_rpt1"/>
    <property type="match status" value="1"/>
</dbReference>
<feature type="domain" description="ATPase BadF/BadG/BcrA/BcrD type" evidence="5">
    <location>
        <begin position="4"/>
        <end position="253"/>
    </location>
</feature>